<keyword evidence="1" id="KW-0560">Oxidoreductase</keyword>
<protein>
    <submittedName>
        <fullName evidence="1">Homogentisate 1,2-dioxygenase</fullName>
    </submittedName>
</protein>
<name>T1CEJ7_9ZZZZ</name>
<reference evidence="1" key="2">
    <citation type="journal article" date="2014" name="ISME J.">
        <title>Microbial stratification in low pH oxic and suboxic macroscopic growths along an acid mine drainage.</title>
        <authorList>
            <person name="Mendez-Garcia C."/>
            <person name="Mesa V."/>
            <person name="Sprenger R.R."/>
            <person name="Richter M."/>
            <person name="Diez M.S."/>
            <person name="Solano J."/>
            <person name="Bargiela R."/>
            <person name="Golyshina O.V."/>
            <person name="Manteca A."/>
            <person name="Ramos J.L."/>
            <person name="Gallego J.R."/>
            <person name="Llorente I."/>
            <person name="Martins Dos Santos V.A."/>
            <person name="Jensen O.N."/>
            <person name="Pelaez A.I."/>
            <person name="Sanchez J."/>
            <person name="Ferrer M."/>
        </authorList>
    </citation>
    <scope>NUCLEOTIDE SEQUENCE</scope>
</reference>
<comment type="caution">
    <text evidence="1">The sequence shown here is derived from an EMBL/GenBank/DDBJ whole genome shotgun (WGS) entry which is preliminary data.</text>
</comment>
<organism evidence="1">
    <name type="scientific">mine drainage metagenome</name>
    <dbReference type="NCBI Taxonomy" id="410659"/>
    <lineage>
        <taxon>unclassified sequences</taxon>
        <taxon>metagenomes</taxon>
        <taxon>ecological metagenomes</taxon>
    </lineage>
</organism>
<evidence type="ECO:0000313" key="1">
    <source>
        <dbReference type="EMBL" id="EQD79983.1"/>
    </source>
</evidence>
<dbReference type="AlphaFoldDB" id="T1CEJ7"/>
<dbReference type="EMBL" id="AUZX01001043">
    <property type="protein sequence ID" value="EQD79983.1"/>
    <property type="molecule type" value="Genomic_DNA"/>
</dbReference>
<dbReference type="SUPFAM" id="SSF51182">
    <property type="entry name" value="RmlC-like cupins"/>
    <property type="match status" value="1"/>
</dbReference>
<reference evidence="1" key="1">
    <citation type="submission" date="2013-08" db="EMBL/GenBank/DDBJ databases">
        <authorList>
            <person name="Mendez C."/>
            <person name="Richter M."/>
            <person name="Ferrer M."/>
            <person name="Sanchez J."/>
        </authorList>
    </citation>
    <scope>NUCLEOTIDE SEQUENCE</scope>
</reference>
<feature type="non-terminal residue" evidence="1">
    <location>
        <position position="121"/>
    </location>
</feature>
<keyword evidence="1" id="KW-0223">Dioxygenase</keyword>
<proteinExistence type="predicted"/>
<accession>T1CEJ7</accession>
<dbReference type="GO" id="GO:0051213">
    <property type="term" value="F:dioxygenase activity"/>
    <property type="evidence" value="ECO:0007669"/>
    <property type="project" value="UniProtKB-KW"/>
</dbReference>
<gene>
    <name evidence="1" type="ORF">B1A_01366</name>
</gene>
<sequence>MTQSNIPTWIEGVTSRQAHADLPQGSFERELGREGFYGPVSHMYHRHPPTGWSRFEGPLRPRAFDGTRIGPMPASPMEAPVLFGNAALRIRYWRGENSMDHLVRNSDGDELLFVHEGEAEW</sequence>
<dbReference type="InterPro" id="IPR011051">
    <property type="entry name" value="RmlC_Cupin_sf"/>
</dbReference>